<sequence length="197" mass="22888">MKNLQIGRVKALELAEFTGADEFAIHPILQTLAISTQKELILVENDEPGEKIGNEREEIDQHSKRTSAHWRWDGEFVAVSFYSETAKLRNMAIFDKNGEIMNMMNIRNIYLSHCFAHKPNANILCSAILNKDSDDRLIFYERNGETRNSYIIKWPQEKKESRKVIERIEWNSTGTILAMQISSSERHQLVSEFNQDK</sequence>
<dbReference type="EnsemblMetazoa" id="CJA38624.1">
    <property type="protein sequence ID" value="CJA38624.1"/>
    <property type="gene ID" value="WBGene00214471"/>
</dbReference>
<feature type="domain" description="ELP1 first N-terminal beta-propeller" evidence="1">
    <location>
        <begin position="60"/>
        <end position="184"/>
    </location>
</feature>
<dbReference type="PANTHER" id="PTHR12747">
    <property type="entry name" value="ELONGATOR COMPLEX PROTEIN 1"/>
    <property type="match status" value="1"/>
</dbReference>
<dbReference type="GO" id="GO:0033588">
    <property type="term" value="C:elongator holoenzyme complex"/>
    <property type="evidence" value="ECO:0007669"/>
    <property type="project" value="InterPro"/>
</dbReference>
<organism evidence="2 3">
    <name type="scientific">Caenorhabditis japonica</name>
    <dbReference type="NCBI Taxonomy" id="281687"/>
    <lineage>
        <taxon>Eukaryota</taxon>
        <taxon>Metazoa</taxon>
        <taxon>Ecdysozoa</taxon>
        <taxon>Nematoda</taxon>
        <taxon>Chromadorea</taxon>
        <taxon>Rhabditida</taxon>
        <taxon>Rhabditina</taxon>
        <taxon>Rhabditomorpha</taxon>
        <taxon>Rhabditoidea</taxon>
        <taxon>Rhabditidae</taxon>
        <taxon>Peloderinae</taxon>
        <taxon>Caenorhabditis</taxon>
    </lineage>
</organism>
<reference evidence="2" key="2">
    <citation type="submission" date="2022-06" db="UniProtKB">
        <authorList>
            <consortium name="EnsemblMetazoa"/>
        </authorList>
    </citation>
    <scope>IDENTIFICATION</scope>
    <source>
        <strain evidence="2">DF5081</strain>
    </source>
</reference>
<proteinExistence type="predicted"/>
<reference evidence="3" key="1">
    <citation type="submission" date="2010-08" db="EMBL/GenBank/DDBJ databases">
        <authorList>
            <consortium name="Caenorhabditis japonica Sequencing Consortium"/>
            <person name="Wilson R.K."/>
        </authorList>
    </citation>
    <scope>NUCLEOTIDE SEQUENCE [LARGE SCALE GENOMIC DNA]</scope>
    <source>
        <strain evidence="3">DF5081</strain>
    </source>
</reference>
<dbReference type="Proteomes" id="UP000005237">
    <property type="component" value="Unassembled WGS sequence"/>
</dbReference>
<dbReference type="GO" id="GO:0000049">
    <property type="term" value="F:tRNA binding"/>
    <property type="evidence" value="ECO:0007669"/>
    <property type="project" value="TreeGrafter"/>
</dbReference>
<accession>A0A8R1IUI8</accession>
<dbReference type="PANTHER" id="PTHR12747:SF0">
    <property type="entry name" value="ELONGATOR COMPLEX PROTEIN 1"/>
    <property type="match status" value="1"/>
</dbReference>
<dbReference type="GO" id="GO:0005829">
    <property type="term" value="C:cytosol"/>
    <property type="evidence" value="ECO:0007669"/>
    <property type="project" value="TreeGrafter"/>
</dbReference>
<evidence type="ECO:0000259" key="1">
    <source>
        <dbReference type="Pfam" id="PF04762"/>
    </source>
</evidence>
<name>A0A8R1IUI8_CAEJA</name>
<evidence type="ECO:0000313" key="2">
    <source>
        <dbReference type="EnsemblMetazoa" id="CJA38624.1"/>
    </source>
</evidence>
<dbReference type="InterPro" id="IPR006849">
    <property type="entry name" value="Elp1"/>
</dbReference>
<dbReference type="Pfam" id="PF04762">
    <property type="entry name" value="Beta-prop_ELP1_1st"/>
    <property type="match status" value="1"/>
</dbReference>
<evidence type="ECO:0000313" key="3">
    <source>
        <dbReference type="Proteomes" id="UP000005237"/>
    </source>
</evidence>
<protein>
    <recommendedName>
        <fullName evidence="1">ELP1 first N-terminal beta-propeller domain-containing protein</fullName>
    </recommendedName>
</protein>
<dbReference type="AlphaFoldDB" id="A0A8R1IUI8"/>
<dbReference type="GO" id="GO:0002926">
    <property type="term" value="P:tRNA wobble base 5-methoxycarbonylmethyl-2-thiouridinylation"/>
    <property type="evidence" value="ECO:0007669"/>
    <property type="project" value="TreeGrafter"/>
</dbReference>
<dbReference type="InterPro" id="IPR056164">
    <property type="entry name" value="Beta-prop_ELP1_1st"/>
</dbReference>
<keyword evidence="3" id="KW-1185">Reference proteome</keyword>